<sequence>MILMVERNRGEHLIRRFAGRGNEPDPRDVKIARLKQRIQELEFQQLQQDSPAKEAETESNVWDDGSGDDIGDEEEEYPFVNKYPSLQEPSMLVEEVSCPIYGTDNEEESEVIYDTDGNDVYNSPEFELLHPDQGESLVIQRVLSVAPFKSIDDDSWRRNNMFCTKYNSKDKVCNMINDGGSCENAVSTYMVEKLALKTVAHPSHTSLLG</sequence>
<evidence type="ECO:0000313" key="3">
    <source>
        <dbReference type="EMBL" id="GFA45967.1"/>
    </source>
</evidence>
<accession>A0A699JP21</accession>
<dbReference type="EMBL" id="BKCJ010427862">
    <property type="protein sequence ID" value="GFA45957.1"/>
    <property type="molecule type" value="Genomic_DNA"/>
</dbReference>
<evidence type="ECO:0000256" key="1">
    <source>
        <dbReference type="SAM" id="MobiDB-lite"/>
    </source>
</evidence>
<dbReference type="PANTHER" id="PTHR35046:SF26">
    <property type="entry name" value="RNA-DIRECTED DNA POLYMERASE"/>
    <property type="match status" value="1"/>
</dbReference>
<name>A0A699JP21_TANCI</name>
<organism evidence="3">
    <name type="scientific">Tanacetum cinerariifolium</name>
    <name type="common">Dalmatian daisy</name>
    <name type="synonym">Chrysanthemum cinerariifolium</name>
    <dbReference type="NCBI Taxonomy" id="118510"/>
    <lineage>
        <taxon>Eukaryota</taxon>
        <taxon>Viridiplantae</taxon>
        <taxon>Streptophyta</taxon>
        <taxon>Embryophyta</taxon>
        <taxon>Tracheophyta</taxon>
        <taxon>Spermatophyta</taxon>
        <taxon>Magnoliopsida</taxon>
        <taxon>eudicotyledons</taxon>
        <taxon>Gunneridae</taxon>
        <taxon>Pentapetalae</taxon>
        <taxon>asterids</taxon>
        <taxon>campanulids</taxon>
        <taxon>Asterales</taxon>
        <taxon>Asteraceae</taxon>
        <taxon>Asteroideae</taxon>
        <taxon>Anthemideae</taxon>
        <taxon>Anthemidinae</taxon>
        <taxon>Tanacetum</taxon>
    </lineage>
</organism>
<keyword evidence="3" id="KW-0695">RNA-directed DNA polymerase</keyword>
<feature type="region of interest" description="Disordered" evidence="1">
    <location>
        <begin position="45"/>
        <end position="74"/>
    </location>
</feature>
<evidence type="ECO:0000313" key="2">
    <source>
        <dbReference type="EMBL" id="GFA45957.1"/>
    </source>
</evidence>
<feature type="compositionally biased region" description="Acidic residues" evidence="1">
    <location>
        <begin position="65"/>
        <end position="74"/>
    </location>
</feature>
<dbReference type="PANTHER" id="PTHR35046">
    <property type="entry name" value="ZINC KNUCKLE (CCHC-TYPE) FAMILY PROTEIN"/>
    <property type="match status" value="1"/>
</dbReference>
<comment type="caution">
    <text evidence="3">The sequence shown here is derived from an EMBL/GenBank/DDBJ whole genome shotgun (WGS) entry which is preliminary data.</text>
</comment>
<keyword evidence="3" id="KW-0808">Transferase</keyword>
<keyword evidence="3" id="KW-0548">Nucleotidyltransferase</keyword>
<reference evidence="3" key="1">
    <citation type="journal article" date="2019" name="Sci. Rep.">
        <title>Draft genome of Tanacetum cinerariifolium, the natural source of mosquito coil.</title>
        <authorList>
            <person name="Yamashiro T."/>
            <person name="Shiraishi A."/>
            <person name="Satake H."/>
            <person name="Nakayama K."/>
        </authorList>
    </citation>
    <scope>NUCLEOTIDE SEQUENCE</scope>
</reference>
<gene>
    <name evidence="2" type="ORF">Tci_617929</name>
    <name evidence="3" type="ORF">Tci_617939</name>
</gene>
<protein>
    <submittedName>
        <fullName evidence="3">Putative reverse transcriptase domain-containing protein</fullName>
    </submittedName>
</protein>
<dbReference type="GO" id="GO:0003964">
    <property type="term" value="F:RNA-directed DNA polymerase activity"/>
    <property type="evidence" value="ECO:0007669"/>
    <property type="project" value="UniProtKB-KW"/>
</dbReference>
<dbReference type="EMBL" id="BKCJ010427883">
    <property type="protein sequence ID" value="GFA45967.1"/>
    <property type="molecule type" value="Genomic_DNA"/>
</dbReference>
<dbReference type="AlphaFoldDB" id="A0A699JP21"/>
<proteinExistence type="predicted"/>